<reference evidence="8" key="1">
    <citation type="submission" date="2022-04" db="EMBL/GenBank/DDBJ databases">
        <title>Carnegiea gigantea Genome sequencing and assembly v2.</title>
        <authorList>
            <person name="Copetti D."/>
            <person name="Sanderson M.J."/>
            <person name="Burquez A."/>
            <person name="Wojciechowski M.F."/>
        </authorList>
    </citation>
    <scope>NUCLEOTIDE SEQUENCE</scope>
    <source>
        <strain evidence="8">SGP5-SGP5p</strain>
        <tissue evidence="8">Aerial part</tissue>
    </source>
</reference>
<keyword evidence="9" id="KW-1185">Reference proteome</keyword>
<evidence type="ECO:0000256" key="6">
    <source>
        <dbReference type="RuleBase" id="RU363077"/>
    </source>
</evidence>
<gene>
    <name evidence="8" type="ORF">Cgig2_023838</name>
</gene>
<comment type="similarity">
    <text evidence="2 6">Belongs to the drug/metabolite transporter (DMT) superfamily. Plant drug/metabolite exporter (P-DME) (TC 2.A.7.4) family.</text>
</comment>
<protein>
    <recommendedName>
        <fullName evidence="6">WAT1-related protein</fullName>
    </recommendedName>
</protein>
<feature type="transmembrane region" description="Helical" evidence="6">
    <location>
        <begin position="123"/>
        <end position="142"/>
    </location>
</feature>
<evidence type="ECO:0000256" key="4">
    <source>
        <dbReference type="ARBA" id="ARBA00022989"/>
    </source>
</evidence>
<proteinExistence type="inferred from homology"/>
<evidence type="ECO:0000259" key="7">
    <source>
        <dbReference type="Pfam" id="PF00892"/>
    </source>
</evidence>
<dbReference type="InterPro" id="IPR037185">
    <property type="entry name" value="EmrE-like"/>
</dbReference>
<feature type="transmembrane region" description="Helical" evidence="6">
    <location>
        <begin position="60"/>
        <end position="77"/>
    </location>
</feature>
<dbReference type="GO" id="GO:0022857">
    <property type="term" value="F:transmembrane transporter activity"/>
    <property type="evidence" value="ECO:0007669"/>
    <property type="project" value="InterPro"/>
</dbReference>
<feature type="transmembrane region" description="Helical" evidence="6">
    <location>
        <begin position="89"/>
        <end position="111"/>
    </location>
</feature>
<dbReference type="PANTHER" id="PTHR31218">
    <property type="entry name" value="WAT1-RELATED PROTEIN"/>
    <property type="match status" value="1"/>
</dbReference>
<sequence>MHRRYAANISKKSKVGRKMGVWEDCYLPVIGMVSLEFIYATMILMNRVALVKGLSPRIFVFYRQACATLFTSPIACLSREETNDARMDFRLFLLIFITSFVGIALFQNLYIEGLYLASSSVTSAMFNLVPAVTFLMAATLGLEQVNVKRLSNVAKMLGTTFCVGGSNCNRPEATQRPSIIRHPQLVSWLFATLGKCILLVIMANSTGLDPFSLWNQL</sequence>
<feature type="transmembrane region" description="Helical" evidence="6">
    <location>
        <begin position="185"/>
        <end position="203"/>
    </location>
</feature>
<evidence type="ECO:0000313" key="9">
    <source>
        <dbReference type="Proteomes" id="UP001153076"/>
    </source>
</evidence>
<feature type="domain" description="EamA" evidence="7">
    <location>
        <begin position="30"/>
        <end position="151"/>
    </location>
</feature>
<dbReference type="GO" id="GO:0016020">
    <property type="term" value="C:membrane"/>
    <property type="evidence" value="ECO:0007669"/>
    <property type="project" value="UniProtKB-SubCell"/>
</dbReference>
<dbReference type="Pfam" id="PF00892">
    <property type="entry name" value="EamA"/>
    <property type="match status" value="1"/>
</dbReference>
<dbReference type="InterPro" id="IPR000620">
    <property type="entry name" value="EamA_dom"/>
</dbReference>
<evidence type="ECO:0000256" key="2">
    <source>
        <dbReference type="ARBA" id="ARBA00007635"/>
    </source>
</evidence>
<evidence type="ECO:0000256" key="5">
    <source>
        <dbReference type="ARBA" id="ARBA00023136"/>
    </source>
</evidence>
<evidence type="ECO:0000313" key="8">
    <source>
        <dbReference type="EMBL" id="KAJ8438804.1"/>
    </source>
</evidence>
<feature type="transmembrane region" description="Helical" evidence="6">
    <location>
        <begin position="21"/>
        <end position="40"/>
    </location>
</feature>
<organism evidence="8 9">
    <name type="scientific">Carnegiea gigantea</name>
    <dbReference type="NCBI Taxonomy" id="171969"/>
    <lineage>
        <taxon>Eukaryota</taxon>
        <taxon>Viridiplantae</taxon>
        <taxon>Streptophyta</taxon>
        <taxon>Embryophyta</taxon>
        <taxon>Tracheophyta</taxon>
        <taxon>Spermatophyta</taxon>
        <taxon>Magnoliopsida</taxon>
        <taxon>eudicotyledons</taxon>
        <taxon>Gunneridae</taxon>
        <taxon>Pentapetalae</taxon>
        <taxon>Caryophyllales</taxon>
        <taxon>Cactineae</taxon>
        <taxon>Cactaceae</taxon>
        <taxon>Cactoideae</taxon>
        <taxon>Echinocereeae</taxon>
        <taxon>Carnegiea</taxon>
    </lineage>
</organism>
<dbReference type="SUPFAM" id="SSF103481">
    <property type="entry name" value="Multidrug resistance efflux transporter EmrE"/>
    <property type="match status" value="1"/>
</dbReference>
<dbReference type="Proteomes" id="UP001153076">
    <property type="component" value="Unassembled WGS sequence"/>
</dbReference>
<keyword evidence="4 6" id="KW-1133">Transmembrane helix</keyword>
<accession>A0A9Q1K9C9</accession>
<evidence type="ECO:0000256" key="3">
    <source>
        <dbReference type="ARBA" id="ARBA00022692"/>
    </source>
</evidence>
<comment type="caution">
    <text evidence="8">The sequence shown here is derived from an EMBL/GenBank/DDBJ whole genome shotgun (WGS) entry which is preliminary data.</text>
</comment>
<keyword evidence="5 6" id="KW-0472">Membrane</keyword>
<evidence type="ECO:0000256" key="1">
    <source>
        <dbReference type="ARBA" id="ARBA00004141"/>
    </source>
</evidence>
<dbReference type="AlphaFoldDB" id="A0A9Q1K9C9"/>
<name>A0A9Q1K9C9_9CARY</name>
<dbReference type="EMBL" id="JAKOGI010000240">
    <property type="protein sequence ID" value="KAJ8438804.1"/>
    <property type="molecule type" value="Genomic_DNA"/>
</dbReference>
<comment type="subcellular location">
    <subcellularLocation>
        <location evidence="1 6">Membrane</location>
        <topology evidence="1 6">Multi-pass membrane protein</topology>
    </subcellularLocation>
</comment>
<dbReference type="InterPro" id="IPR030184">
    <property type="entry name" value="WAT1-related"/>
</dbReference>
<dbReference type="OrthoDB" id="1728340at2759"/>
<keyword evidence="3 6" id="KW-0812">Transmembrane</keyword>